<evidence type="ECO:0000256" key="3">
    <source>
        <dbReference type="ARBA" id="ARBA00020693"/>
    </source>
</evidence>
<sequence length="163" mass="18675">MSTSHRPQLEARSGAKAAGYSSTSIEHARLQPGHKTLKYRQHIADEIPLSSNDKSNNTIVEESRKVESHNGSDNLGKEIAKVITDKELLLREFKHEKGNHIKKEKDFDSIQNNPQSNQIKKGWRSKTTFSRRKNGKNDEDKDGYVNNITKSTYHQDFMKKIVK</sequence>
<reference evidence="7 8" key="1">
    <citation type="submission" date="2017-04" db="EMBL/GenBank/DDBJ databases">
        <authorList>
            <person name="Afonso C.L."/>
            <person name="Miller P.J."/>
            <person name="Scott M.A."/>
            <person name="Spackman E."/>
            <person name="Goraichik I."/>
            <person name="Dimitrov K.M."/>
            <person name="Suarez D.L."/>
            <person name="Swayne D.E."/>
        </authorList>
    </citation>
    <scope>NUCLEOTIDE SEQUENCE [LARGE SCALE GENOMIC DNA]</scope>
</reference>
<dbReference type="PANTHER" id="PTHR12718:SF2">
    <property type="entry name" value="SPLICEOSOME-ASSOCIATED PROTEIN CWC15 HOMOLOG"/>
    <property type="match status" value="1"/>
</dbReference>
<evidence type="ECO:0000256" key="6">
    <source>
        <dbReference type="SAM" id="MobiDB-lite"/>
    </source>
</evidence>
<dbReference type="EMBL" id="FXLY01000007">
    <property type="protein sequence ID" value="SMN21074.1"/>
    <property type="molecule type" value="Genomic_DNA"/>
</dbReference>
<keyword evidence="5" id="KW-0508">mRNA splicing</keyword>
<evidence type="ECO:0000313" key="7">
    <source>
        <dbReference type="EMBL" id="SMN21074.1"/>
    </source>
</evidence>
<protein>
    <recommendedName>
        <fullName evidence="3">Pre-mRNA-splicing factor CWC15</fullName>
    </recommendedName>
</protein>
<accession>A0A1X7R667</accession>
<feature type="region of interest" description="Disordered" evidence="6">
    <location>
        <begin position="1"/>
        <end position="33"/>
    </location>
</feature>
<evidence type="ECO:0000313" key="8">
    <source>
        <dbReference type="Proteomes" id="UP000196158"/>
    </source>
</evidence>
<proteinExistence type="inferred from homology"/>
<dbReference type="InterPro" id="IPR006973">
    <property type="entry name" value="Cwf_Cwc_15"/>
</dbReference>
<dbReference type="STRING" id="1789683.A0A1X7R667"/>
<feature type="compositionally biased region" description="Basic and acidic residues" evidence="6">
    <location>
        <begin position="61"/>
        <end position="73"/>
    </location>
</feature>
<gene>
    <name evidence="7" type="ORF">KASA_0L00935G</name>
</gene>
<comment type="function">
    <text evidence="1">Involved in pre-mRNA splicing.</text>
</comment>
<feature type="compositionally biased region" description="Basic residues" evidence="6">
    <location>
        <begin position="121"/>
        <end position="134"/>
    </location>
</feature>
<dbReference type="Proteomes" id="UP000196158">
    <property type="component" value="Unassembled WGS sequence"/>
</dbReference>
<feature type="compositionally biased region" description="Polar residues" evidence="6">
    <location>
        <begin position="49"/>
        <end position="60"/>
    </location>
</feature>
<dbReference type="GO" id="GO:0045292">
    <property type="term" value="P:mRNA cis splicing, via spliceosome"/>
    <property type="evidence" value="ECO:0007669"/>
    <property type="project" value="TreeGrafter"/>
</dbReference>
<evidence type="ECO:0000256" key="4">
    <source>
        <dbReference type="ARBA" id="ARBA00022664"/>
    </source>
</evidence>
<dbReference type="AlphaFoldDB" id="A0A1X7R667"/>
<organism evidence="7 8">
    <name type="scientific">Maudiozyma saulgeensis</name>
    <dbReference type="NCBI Taxonomy" id="1789683"/>
    <lineage>
        <taxon>Eukaryota</taxon>
        <taxon>Fungi</taxon>
        <taxon>Dikarya</taxon>
        <taxon>Ascomycota</taxon>
        <taxon>Saccharomycotina</taxon>
        <taxon>Saccharomycetes</taxon>
        <taxon>Saccharomycetales</taxon>
        <taxon>Saccharomycetaceae</taxon>
        <taxon>Maudiozyma</taxon>
    </lineage>
</organism>
<name>A0A1X7R667_9SACH</name>
<feature type="region of interest" description="Disordered" evidence="6">
    <location>
        <begin position="102"/>
        <end position="144"/>
    </location>
</feature>
<feature type="region of interest" description="Disordered" evidence="6">
    <location>
        <begin position="48"/>
        <end position="73"/>
    </location>
</feature>
<keyword evidence="8" id="KW-1185">Reference proteome</keyword>
<feature type="compositionally biased region" description="Polar residues" evidence="6">
    <location>
        <begin position="109"/>
        <end position="119"/>
    </location>
</feature>
<evidence type="ECO:0000256" key="2">
    <source>
        <dbReference type="ARBA" id="ARBA00006644"/>
    </source>
</evidence>
<evidence type="ECO:0000256" key="5">
    <source>
        <dbReference type="ARBA" id="ARBA00023187"/>
    </source>
</evidence>
<dbReference type="Pfam" id="PF04889">
    <property type="entry name" value="Cwf_Cwc_15"/>
    <property type="match status" value="1"/>
</dbReference>
<dbReference type="GO" id="GO:0003723">
    <property type="term" value="F:RNA binding"/>
    <property type="evidence" value="ECO:0007669"/>
    <property type="project" value="TreeGrafter"/>
</dbReference>
<keyword evidence="4" id="KW-0507">mRNA processing</keyword>
<dbReference type="GO" id="GO:0071013">
    <property type="term" value="C:catalytic step 2 spliceosome"/>
    <property type="evidence" value="ECO:0007669"/>
    <property type="project" value="TreeGrafter"/>
</dbReference>
<evidence type="ECO:0000256" key="1">
    <source>
        <dbReference type="ARBA" id="ARBA00003777"/>
    </source>
</evidence>
<dbReference type="PANTHER" id="PTHR12718">
    <property type="entry name" value="CELL CYCLE CONTROL PROTEIN CWF15"/>
    <property type="match status" value="1"/>
</dbReference>
<dbReference type="OrthoDB" id="30179at2759"/>
<comment type="similarity">
    <text evidence="2">Belongs to the CWC15 family.</text>
</comment>